<sequence>MEWRCWYSLFLFKEFTKVVTIDGTDQKAIVVPCNFTGAEVGVYKGDNTVTLLSHIPFLKKLYCIDRWEEYDGYSKDLKYNFPNTDLTMEEIFNNFKKTIIPVIEKVEILRMDSAEAINFIPNDSLDFVFIDGNHKYEIVKRDILMYIPKVKIGGILSGHDYIRFKNEPEHRYEVKKAVDEIFSNNVNIEGTVWFTKRLG</sequence>
<dbReference type="SUPFAM" id="SSF53335">
    <property type="entry name" value="S-adenosyl-L-methionine-dependent methyltransferases"/>
    <property type="match status" value="1"/>
</dbReference>
<evidence type="ECO:0000313" key="1">
    <source>
        <dbReference type="EMBL" id="QJA75619.1"/>
    </source>
</evidence>
<dbReference type="PANTHER" id="PTHR37909:SF1">
    <property type="entry name" value="S-ADENOSYL-L-METHIONINE-DEPENDENT METHYLTRANSFERASES SUPERFAMILY PROTEIN"/>
    <property type="match status" value="1"/>
</dbReference>
<keyword evidence="1" id="KW-0808">Transferase</keyword>
<dbReference type="InterPro" id="IPR029063">
    <property type="entry name" value="SAM-dependent_MTases_sf"/>
</dbReference>
<organism evidence="1">
    <name type="scientific">viral metagenome</name>
    <dbReference type="NCBI Taxonomy" id="1070528"/>
    <lineage>
        <taxon>unclassified sequences</taxon>
        <taxon>metagenomes</taxon>
        <taxon>organismal metagenomes</taxon>
    </lineage>
</organism>
<gene>
    <name evidence="1" type="ORF">MM415A01741_0003</name>
</gene>
<reference evidence="1" key="1">
    <citation type="submission" date="2020-03" db="EMBL/GenBank/DDBJ databases">
        <title>The deep terrestrial virosphere.</title>
        <authorList>
            <person name="Holmfeldt K."/>
            <person name="Nilsson E."/>
            <person name="Simone D."/>
            <person name="Lopez-Fernandez M."/>
            <person name="Wu X."/>
            <person name="de Brujin I."/>
            <person name="Lundin D."/>
            <person name="Andersson A."/>
            <person name="Bertilsson S."/>
            <person name="Dopson M."/>
        </authorList>
    </citation>
    <scope>NUCLEOTIDE SEQUENCE</scope>
    <source>
        <strain evidence="1">MM415A01741</strain>
    </source>
</reference>
<keyword evidence="1" id="KW-0489">Methyltransferase</keyword>
<name>A0A6M3K0E5_9ZZZZ</name>
<proteinExistence type="predicted"/>
<dbReference type="AlphaFoldDB" id="A0A6M3K0E5"/>
<protein>
    <submittedName>
        <fullName evidence="1">Putative methyltransferase</fullName>
    </submittedName>
</protein>
<dbReference type="PANTHER" id="PTHR37909">
    <property type="entry name" value="S-ADENOSYL-L-METHIONINE-DEPENDENT METHYLTRANSFERASES SUPERFAMILY PROTEIN"/>
    <property type="match status" value="1"/>
</dbReference>
<dbReference type="GO" id="GO:0008168">
    <property type="term" value="F:methyltransferase activity"/>
    <property type="evidence" value="ECO:0007669"/>
    <property type="project" value="UniProtKB-KW"/>
</dbReference>
<dbReference type="Gene3D" id="3.40.50.150">
    <property type="entry name" value="Vaccinia Virus protein VP39"/>
    <property type="match status" value="1"/>
</dbReference>
<accession>A0A6M3K0E5</accession>
<dbReference type="EMBL" id="MT142175">
    <property type="protein sequence ID" value="QJA75619.1"/>
    <property type="molecule type" value="Genomic_DNA"/>
</dbReference>
<dbReference type="GO" id="GO:0032259">
    <property type="term" value="P:methylation"/>
    <property type="evidence" value="ECO:0007669"/>
    <property type="project" value="UniProtKB-KW"/>
</dbReference>
<dbReference type="Pfam" id="PF13578">
    <property type="entry name" value="Methyltransf_24"/>
    <property type="match status" value="1"/>
</dbReference>